<keyword evidence="1" id="KW-0934">Plastid</keyword>
<dbReference type="PANTHER" id="PTHR11017:SF385">
    <property type="entry name" value="DISEASE RESISTANCE PROTEIN (TIR-NBS-LRR CLASS)-RELATED"/>
    <property type="match status" value="1"/>
</dbReference>
<dbReference type="Gene3D" id="3.80.10.10">
    <property type="entry name" value="Ribonuclease Inhibitor"/>
    <property type="match status" value="4"/>
</dbReference>
<dbReference type="InterPro" id="IPR035897">
    <property type="entry name" value="Toll_tir_struct_dom_sf"/>
</dbReference>
<name>A0A8T2QMB8_CERRI</name>
<gene>
    <name evidence="3" type="ORF">KP509_33G003500</name>
</gene>
<evidence type="ECO:0000313" key="4">
    <source>
        <dbReference type="Proteomes" id="UP000825935"/>
    </source>
</evidence>
<dbReference type="Proteomes" id="UP000825935">
    <property type="component" value="Chromosome 33"/>
</dbReference>
<evidence type="ECO:0000259" key="2">
    <source>
        <dbReference type="PROSITE" id="PS50104"/>
    </source>
</evidence>
<dbReference type="Gene3D" id="3.40.50.10140">
    <property type="entry name" value="Toll/interleukin-1 receptor homology (TIR) domain"/>
    <property type="match status" value="1"/>
</dbReference>
<dbReference type="SUPFAM" id="SSF52540">
    <property type="entry name" value="P-loop containing nucleoside triphosphate hydrolases"/>
    <property type="match status" value="2"/>
</dbReference>
<dbReference type="GO" id="GO:0043531">
    <property type="term" value="F:ADP binding"/>
    <property type="evidence" value="ECO:0007669"/>
    <property type="project" value="InterPro"/>
</dbReference>
<dbReference type="InterPro" id="IPR032675">
    <property type="entry name" value="LRR_dom_sf"/>
</dbReference>
<dbReference type="SUPFAM" id="SSF52200">
    <property type="entry name" value="Toll/Interleukin receptor TIR domain"/>
    <property type="match status" value="1"/>
</dbReference>
<proteinExistence type="predicted"/>
<evidence type="ECO:0000256" key="1">
    <source>
        <dbReference type="ARBA" id="ARBA00022528"/>
    </source>
</evidence>
<dbReference type="Gene3D" id="3.40.50.300">
    <property type="entry name" value="P-loop containing nucleotide triphosphate hydrolases"/>
    <property type="match status" value="2"/>
</dbReference>
<protein>
    <recommendedName>
        <fullName evidence="2">TIR domain-containing protein</fullName>
    </recommendedName>
</protein>
<sequence>MREGTEVDAAILEAIKMSKVHIVFLTPDFASSRWCLNEVLEIMNIQRTADTSCVSRKALVLPVFYDVKPSVVRYQPESSAYNLGERTKHSTPEEMAQWSEALKALSFVKGFEYDTKTTRQWEKLQEIASTVEAFLNKTLPRVHEPEWRNYFAGQIDEVVKALKSSGSESKDVFSVGVYGPNKSMLADLLVDDLRSDFEARCLLYNVMDTASHSDGVSALIRKLYKDLVEKDHEQPLRRNARLDDLLQNKRCLVVLDEVGSDVRPIQPLLSILKQVLKKNSLVVFTSRFQHVLREMVKVDKFISLSGGEENKGYSLIVCYNKRDDVHPVFISFFQDTFYMLGLDVCLLSEDEFVSCSRNAAKAQVIVCIISKSSNVGYLKRTLVNASTNDEPKVLYVYYGRQSTIEGTLSTSVCLNVNFEESTGQPHKMEYKHLVEVVMEMFKEGNEKSMDVTDFPVGLLQREMIESRILSHMSRSHRSVQYFGLWGRGGVGKTTTVKSIYNRMRKEFKSSAHFLDTKAEMTSTNSGLVHVQRKILKNLKPKGIVISKIKTADDGKRVLSSHLKGMSAFIVFDDLDTRSQIDALCCPLSSLGANSVVIITGRNREILTYASIPDENIFCIEGLSEENSEWLFCWHAFMNPAPPTHLKEVAKEVVEACQGLPLSLTVLGCHLYGASDINKWKESLHLIKQDEKNIFDFLSVSLNSLKLSEKEAFLDICCFFIGREEDFVCEFLEGCYEMGTTILTALKCQCLITVKSTIKDNPYDVRREVQTIQIHDQLRDMGRYIIQKEEKNRAWDEKTSNDILKDARALSGLRGLSARTDIKYPGEVASSNSFSQLRFLELEEAEEKGEMNEIITISDLFATVRCDDLRWLAWRLPEDLPRGLCSKELRVLHLSWSGIRELPGPLPSLKILEIEECFNLEGFSTEIGKSMPLLRRLNFSRCKRLKSLDSSIGRLTDLRSLTIKWCDSMMHLPEEMRMSEGITVLIVVPSLSITELSSLRELTLGYLTQIKTFSLPPNLRTLTLRECWSLESLDDASFPDLEQLHVWHCPKLKKLPVLGSSLARLTVDRCDGLVLDDDDECLEWKDLPSLRELSLGCLTQIKTLSLPPNLQMLTLRRCCGLQSVNASFPHLEQLHVRDCPMLRKLPVLGNSLARLVDNEWLELKDLPSLRELSLTFPGKIKTLSLPPNLRTLILRGCESLESVHASLANLEELRLFACRKLKKLPVLGSSLVQLRAEYCDGLVIDDECLEFKDLPSLRELNLRALTRIKTLSLPKSLQTLTLEECWSLENMDASFLHLQELDIRDCGKLKKLRVHGSSLVRVTVDGCGGLVLDDDDCLELKDLPSLREVNLRFLSRIKTVSLPKNLRILTLEECCSLESVDASFPHLEELDVRDCRKLKFAVRGSSLVRLAIDGCAGLLLDDDECLELKDLPSVRELKLSWLSSLKCVSCLPTNLRDLSLEYCGNLERVDLSTVTDLRSLSIYCCRLSFDREEVMKRFPSLEFYRQ</sequence>
<dbReference type="PROSITE" id="PS50104">
    <property type="entry name" value="TIR"/>
    <property type="match status" value="1"/>
</dbReference>
<dbReference type="GO" id="GO:0007165">
    <property type="term" value="P:signal transduction"/>
    <property type="evidence" value="ECO:0007669"/>
    <property type="project" value="InterPro"/>
</dbReference>
<dbReference type="InterPro" id="IPR027417">
    <property type="entry name" value="P-loop_NTPase"/>
</dbReference>
<dbReference type="PANTHER" id="PTHR11017">
    <property type="entry name" value="LEUCINE-RICH REPEAT-CONTAINING PROTEIN"/>
    <property type="match status" value="1"/>
</dbReference>
<accession>A0A8T2QMB8</accession>
<reference evidence="3" key="1">
    <citation type="submission" date="2021-08" db="EMBL/GenBank/DDBJ databases">
        <title>WGS assembly of Ceratopteris richardii.</title>
        <authorList>
            <person name="Marchant D.B."/>
            <person name="Chen G."/>
            <person name="Jenkins J."/>
            <person name="Shu S."/>
            <person name="Leebens-Mack J."/>
            <person name="Grimwood J."/>
            <person name="Schmutz J."/>
            <person name="Soltis P."/>
            <person name="Soltis D."/>
            <person name="Chen Z.-H."/>
        </authorList>
    </citation>
    <scope>NUCLEOTIDE SEQUENCE</scope>
    <source>
        <strain evidence="3">Whitten #5841</strain>
        <tissue evidence="3">Leaf</tissue>
    </source>
</reference>
<dbReference type="InterPro" id="IPR044974">
    <property type="entry name" value="Disease_R_plants"/>
</dbReference>
<dbReference type="OrthoDB" id="1415503at2759"/>
<keyword evidence="1" id="KW-0150">Chloroplast</keyword>
<dbReference type="OMA" id="CHAFESD"/>
<feature type="domain" description="TIR" evidence="2">
    <location>
        <begin position="1"/>
        <end position="139"/>
    </location>
</feature>
<dbReference type="Pfam" id="PF00931">
    <property type="entry name" value="NB-ARC"/>
    <property type="match status" value="2"/>
</dbReference>
<organism evidence="3 4">
    <name type="scientific">Ceratopteris richardii</name>
    <name type="common">Triangle waterfern</name>
    <dbReference type="NCBI Taxonomy" id="49495"/>
    <lineage>
        <taxon>Eukaryota</taxon>
        <taxon>Viridiplantae</taxon>
        <taxon>Streptophyta</taxon>
        <taxon>Embryophyta</taxon>
        <taxon>Tracheophyta</taxon>
        <taxon>Polypodiopsida</taxon>
        <taxon>Polypodiidae</taxon>
        <taxon>Polypodiales</taxon>
        <taxon>Pteridineae</taxon>
        <taxon>Pteridaceae</taxon>
        <taxon>Parkerioideae</taxon>
        <taxon>Ceratopteris</taxon>
    </lineage>
</organism>
<dbReference type="SUPFAM" id="SSF52058">
    <property type="entry name" value="L domain-like"/>
    <property type="match status" value="2"/>
</dbReference>
<dbReference type="InterPro" id="IPR002182">
    <property type="entry name" value="NB-ARC"/>
</dbReference>
<dbReference type="Gene3D" id="1.10.8.430">
    <property type="entry name" value="Helical domain of apoptotic protease-activating factors"/>
    <property type="match status" value="1"/>
</dbReference>
<dbReference type="PRINTS" id="PR00364">
    <property type="entry name" value="DISEASERSIST"/>
</dbReference>
<dbReference type="Pfam" id="PF01582">
    <property type="entry name" value="TIR"/>
    <property type="match status" value="1"/>
</dbReference>
<dbReference type="GO" id="GO:0006952">
    <property type="term" value="P:defense response"/>
    <property type="evidence" value="ECO:0007669"/>
    <property type="project" value="InterPro"/>
</dbReference>
<evidence type="ECO:0000313" key="3">
    <source>
        <dbReference type="EMBL" id="KAH7284946.1"/>
    </source>
</evidence>
<dbReference type="InterPro" id="IPR000157">
    <property type="entry name" value="TIR_dom"/>
</dbReference>
<dbReference type="EMBL" id="CM035438">
    <property type="protein sequence ID" value="KAH7284946.1"/>
    <property type="molecule type" value="Genomic_DNA"/>
</dbReference>
<dbReference type="InterPro" id="IPR042197">
    <property type="entry name" value="Apaf_helical"/>
</dbReference>
<keyword evidence="4" id="KW-1185">Reference proteome</keyword>
<comment type="caution">
    <text evidence="3">The sequence shown here is derived from an EMBL/GenBank/DDBJ whole genome shotgun (WGS) entry which is preliminary data.</text>
</comment>